<keyword evidence="2" id="KW-0677">Repeat</keyword>
<evidence type="ECO:0000256" key="1">
    <source>
        <dbReference type="ARBA" id="ARBA00022614"/>
    </source>
</evidence>
<evidence type="ECO:0000256" key="4">
    <source>
        <dbReference type="SAM" id="MobiDB-lite"/>
    </source>
</evidence>
<protein>
    <submittedName>
        <fullName evidence="7">LRR receptor-like serine threonine-protein kinase</fullName>
    </submittedName>
</protein>
<sequence length="990" mass="107951">MSSQRKSRSDTKRELDALRGQNSTKSFRSLPYNIKPYPTPNVAGIPLASDHNDNDKGANPEKAKSIPVVSPALPQGTSQLSPDLSSHPTEQIMKESNKHTASNSSKPLLAAPAANCASTYKSPTSMPSAVKPRAIPFGDESTPVVCNSNKKESDSYDVESVNMFIQEFLSGDSSASDNDNNNISSNSNENSPTNSGGEREPIAKKDPPSRSTGTPEPKPVTHKKETPQTSPRGGRVTEKIPSIIEDTGDDNPLNLSGISWTEEGVKVGSNAFLARHPDPDHAILYRIVSKEEAADLMARQDTEDTECSLLPKAEEGNIDTSPGNTSTASAQDPKLAWKIRAILCFIGAMFLVVGLFVGIAVALMNVNKLNPQQSELASITNSPTPISVMNESTAPIPQPTSPPSRKPSVMTARPVATKIPTAVVEDANDNLSTHAPTFQPSVLPPVSLYDVLDLSQDTWGAMADSNSPHSKAFTWLQEDKTLPYYSPRRRHQRFALGVFFFATTGARWTRSDSWLGNGVNECEWWDNPNGTGAPHIPSSLDLSFNRMRSNIPFLGPLTNLQTLRLDHNMLSGSFPDMRNLKSLSNLNVTSNILSGTLPAGLGALTKLECVGIAENRLTGALSNDIGRWTDLKELCLHKNQFTGPIPTIVGTLTNLESLLLHTNDFVGAIPSEIGQMRGLRRLLLDSNKLSFRIPTELGVLTQLEFLWLSTNSLSGPIPSHLGLLTSLQGLYLHVNEITGVCPSELGNLRQLKELRLFENKLRSAIPSELGNLASLEQLSIGWNTFSGFIFPEVGQLTNLVELDLASNNLDGKIPSTLANLTNLKHLWLFSNNLEGQIPVGIGQLSHLEQILLFWNMLSGSIPSEVGLCTHLKIVSLESNELTKRIPSELGTLRQLEWLILYDNNLENALPSELGLIDSASWMRFEKNNRLRGSIPNDYEMLTNLEHFSVHGTSVTGSVPEGFCELIFNQQLMVGVECEEVSCDCGCVCYD</sequence>
<keyword evidence="7" id="KW-0675">Receptor</keyword>
<accession>A0A9N8EJZ2</accession>
<feature type="compositionally biased region" description="Basic and acidic residues" evidence="4">
    <location>
        <begin position="197"/>
        <end position="208"/>
    </location>
</feature>
<dbReference type="FunFam" id="3.80.10.10:FF:000221">
    <property type="entry name" value="Leucine-rich repeat receptor-like protein kinase PXL1"/>
    <property type="match status" value="1"/>
</dbReference>
<dbReference type="Pfam" id="PF00560">
    <property type="entry name" value="LRR_1"/>
    <property type="match status" value="1"/>
</dbReference>
<dbReference type="InterPro" id="IPR001611">
    <property type="entry name" value="Leu-rich_rpt"/>
</dbReference>
<comment type="caution">
    <text evidence="7">The sequence shown here is derived from an EMBL/GenBank/DDBJ whole genome shotgun (WGS) entry which is preliminary data.</text>
</comment>
<dbReference type="SMART" id="SM00365">
    <property type="entry name" value="LRR_SD22"/>
    <property type="match status" value="3"/>
</dbReference>
<feature type="compositionally biased region" description="Low complexity" evidence="4">
    <location>
        <begin position="170"/>
        <end position="196"/>
    </location>
</feature>
<feature type="compositionally biased region" description="Polar residues" evidence="4">
    <location>
        <begin position="116"/>
        <end position="127"/>
    </location>
</feature>
<dbReference type="SUPFAM" id="SSF52047">
    <property type="entry name" value="RNI-like"/>
    <property type="match status" value="1"/>
</dbReference>
<keyword evidence="7" id="KW-0808">Transferase</keyword>
<dbReference type="AlphaFoldDB" id="A0A9N8EJZ2"/>
<reference evidence="7" key="1">
    <citation type="submission" date="2020-06" db="EMBL/GenBank/DDBJ databases">
        <authorList>
            <consortium name="Plant Systems Biology data submission"/>
        </authorList>
    </citation>
    <scope>NUCLEOTIDE SEQUENCE</scope>
    <source>
        <strain evidence="7">D6</strain>
    </source>
</reference>
<dbReference type="InterPro" id="IPR032675">
    <property type="entry name" value="LRR_dom_sf"/>
</dbReference>
<keyword evidence="7" id="KW-0418">Kinase</keyword>
<feature type="compositionally biased region" description="Basic and acidic residues" evidence="4">
    <location>
        <begin position="7"/>
        <end position="17"/>
    </location>
</feature>
<dbReference type="GO" id="GO:0016301">
    <property type="term" value="F:kinase activity"/>
    <property type="evidence" value="ECO:0007669"/>
    <property type="project" value="UniProtKB-KW"/>
</dbReference>
<evidence type="ECO:0000256" key="2">
    <source>
        <dbReference type="ARBA" id="ARBA00022737"/>
    </source>
</evidence>
<evidence type="ECO:0000313" key="8">
    <source>
        <dbReference type="Proteomes" id="UP001153069"/>
    </source>
</evidence>
<gene>
    <name evidence="7" type="ORF">SEMRO_1107_G242130.1</name>
</gene>
<organism evidence="7 8">
    <name type="scientific">Seminavis robusta</name>
    <dbReference type="NCBI Taxonomy" id="568900"/>
    <lineage>
        <taxon>Eukaryota</taxon>
        <taxon>Sar</taxon>
        <taxon>Stramenopiles</taxon>
        <taxon>Ochrophyta</taxon>
        <taxon>Bacillariophyta</taxon>
        <taxon>Bacillariophyceae</taxon>
        <taxon>Bacillariophycidae</taxon>
        <taxon>Naviculales</taxon>
        <taxon>Naviculaceae</taxon>
        <taxon>Seminavis</taxon>
    </lineage>
</organism>
<evidence type="ECO:0000313" key="7">
    <source>
        <dbReference type="EMBL" id="CAB9520499.1"/>
    </source>
</evidence>
<dbReference type="PANTHER" id="PTHR48004:SF59">
    <property type="entry name" value="LEUCINE-RICH REPEAT-CONTAINING N-TERMINAL PLANT-TYPE DOMAIN-CONTAINING PROTEIN"/>
    <property type="match status" value="1"/>
</dbReference>
<dbReference type="FunFam" id="3.80.10.10:FF:000095">
    <property type="entry name" value="LRR receptor-like serine/threonine-protein kinase GSO1"/>
    <property type="match status" value="1"/>
</dbReference>
<keyword evidence="3 5" id="KW-0472">Membrane</keyword>
<feature type="region of interest" description="Disordered" evidence="4">
    <location>
        <begin position="1"/>
        <end position="251"/>
    </location>
</feature>
<dbReference type="PROSITE" id="PS51450">
    <property type="entry name" value="LRR"/>
    <property type="match status" value="1"/>
</dbReference>
<evidence type="ECO:0000256" key="3">
    <source>
        <dbReference type="ARBA" id="ARBA00023136"/>
    </source>
</evidence>
<feature type="domain" description="Disease resistance R13L4/SHOC-2-like LRR" evidence="6">
    <location>
        <begin position="697"/>
        <end position="805"/>
    </location>
</feature>
<keyword evidence="1" id="KW-0433">Leucine-rich repeat</keyword>
<feature type="compositionally biased region" description="Basic and acidic residues" evidence="4">
    <location>
        <begin position="50"/>
        <end position="64"/>
    </location>
</feature>
<dbReference type="PANTHER" id="PTHR48004">
    <property type="entry name" value="OS01G0149700 PROTEIN"/>
    <property type="match status" value="1"/>
</dbReference>
<keyword evidence="5" id="KW-1133">Transmembrane helix</keyword>
<name>A0A9N8EJZ2_9STRA</name>
<evidence type="ECO:0000256" key="5">
    <source>
        <dbReference type="SAM" id="Phobius"/>
    </source>
</evidence>
<dbReference type="InterPro" id="IPR003591">
    <property type="entry name" value="Leu-rich_rpt_typical-subtyp"/>
</dbReference>
<dbReference type="Gene3D" id="3.80.10.10">
    <property type="entry name" value="Ribonuclease Inhibitor"/>
    <property type="match status" value="4"/>
</dbReference>
<dbReference type="EMBL" id="CAICTM010001105">
    <property type="protein sequence ID" value="CAB9520499.1"/>
    <property type="molecule type" value="Genomic_DNA"/>
</dbReference>
<feature type="transmembrane region" description="Helical" evidence="5">
    <location>
        <begin position="341"/>
        <end position="364"/>
    </location>
</feature>
<dbReference type="OrthoDB" id="28578at2759"/>
<dbReference type="Proteomes" id="UP001153069">
    <property type="component" value="Unassembled WGS sequence"/>
</dbReference>
<dbReference type="Pfam" id="PF23598">
    <property type="entry name" value="LRR_14"/>
    <property type="match status" value="1"/>
</dbReference>
<evidence type="ECO:0000259" key="6">
    <source>
        <dbReference type="Pfam" id="PF23598"/>
    </source>
</evidence>
<feature type="compositionally biased region" description="Polar residues" evidence="4">
    <location>
        <begin position="75"/>
        <end position="89"/>
    </location>
</feature>
<dbReference type="SMART" id="SM00369">
    <property type="entry name" value="LRR_TYP"/>
    <property type="match status" value="7"/>
</dbReference>
<dbReference type="InterPro" id="IPR052941">
    <property type="entry name" value="StomDev_PlantInt_Reg"/>
</dbReference>
<keyword evidence="8" id="KW-1185">Reference proteome</keyword>
<feature type="compositionally biased region" description="Pro residues" evidence="4">
    <location>
        <begin position="396"/>
        <end position="405"/>
    </location>
</feature>
<keyword evidence="5" id="KW-0812">Transmembrane</keyword>
<dbReference type="InterPro" id="IPR055414">
    <property type="entry name" value="LRR_R13L4/SHOC2-like"/>
</dbReference>
<feature type="region of interest" description="Disordered" evidence="4">
    <location>
        <begin position="390"/>
        <end position="410"/>
    </location>
</feature>
<proteinExistence type="predicted"/>